<dbReference type="PANTHER" id="PTHR15811">
    <property type="entry name" value="MTH938 DOMAIN-CONTAINING PROTEIN"/>
    <property type="match status" value="1"/>
</dbReference>
<protein>
    <submittedName>
        <fullName evidence="1">Uncharacterized protein</fullName>
    </submittedName>
</protein>
<name>A0A7V2SW58_9BACT</name>
<comment type="caution">
    <text evidence="1">The sequence shown here is derived from an EMBL/GenBank/DDBJ whole genome shotgun (WGS) entry which is preliminary data.</text>
</comment>
<sequence>MGTVYPNWWRKEGHVLHLSDIQDVVQASPKVLVVGLGASGVMRLAHGLLEELKALGIECRAYPTGRAVEVFNDLVGQKGIADVAGAFHLTC</sequence>
<dbReference type="InterPro" id="IPR007523">
    <property type="entry name" value="NDUFAF3/AAMDC"/>
</dbReference>
<dbReference type="InterPro" id="IPR036748">
    <property type="entry name" value="MTH938-like_sf"/>
</dbReference>
<dbReference type="Pfam" id="PF04430">
    <property type="entry name" value="DUF498"/>
    <property type="match status" value="1"/>
</dbReference>
<dbReference type="Gene3D" id="3.40.1230.10">
    <property type="entry name" value="MTH938-like"/>
    <property type="match status" value="1"/>
</dbReference>
<dbReference type="SUPFAM" id="SSF64076">
    <property type="entry name" value="MTH938-like"/>
    <property type="match status" value="1"/>
</dbReference>
<dbReference type="Proteomes" id="UP000885797">
    <property type="component" value="Unassembled WGS sequence"/>
</dbReference>
<dbReference type="AlphaFoldDB" id="A0A7V2SW58"/>
<accession>A0A7V2SW58</accession>
<gene>
    <name evidence="1" type="ORF">ENJ63_02730</name>
</gene>
<reference evidence="1" key="1">
    <citation type="journal article" date="2020" name="mSystems">
        <title>Genome- and Community-Level Interaction Insights into Carbon Utilization and Element Cycling Functions of Hydrothermarchaeota in Hydrothermal Sediment.</title>
        <authorList>
            <person name="Zhou Z."/>
            <person name="Liu Y."/>
            <person name="Xu W."/>
            <person name="Pan J."/>
            <person name="Luo Z.H."/>
            <person name="Li M."/>
        </authorList>
    </citation>
    <scope>NUCLEOTIDE SEQUENCE [LARGE SCALE GENOMIC DNA]</scope>
    <source>
        <strain evidence="1">HyVt-503</strain>
    </source>
</reference>
<proteinExistence type="predicted"/>
<evidence type="ECO:0000313" key="1">
    <source>
        <dbReference type="EMBL" id="HFC46778.1"/>
    </source>
</evidence>
<organism evidence="1">
    <name type="scientific">Dissulfuribacter thermophilus</name>
    <dbReference type="NCBI Taxonomy" id="1156395"/>
    <lineage>
        <taxon>Bacteria</taxon>
        <taxon>Pseudomonadati</taxon>
        <taxon>Thermodesulfobacteriota</taxon>
        <taxon>Dissulfuribacteria</taxon>
        <taxon>Dissulfuribacterales</taxon>
        <taxon>Dissulfuribacteraceae</taxon>
        <taxon>Dissulfuribacter</taxon>
    </lineage>
</organism>
<dbReference type="PANTHER" id="PTHR15811:SF5">
    <property type="entry name" value="MTH938 DOMAIN-CONTAINING PROTEIN"/>
    <property type="match status" value="1"/>
</dbReference>
<dbReference type="EMBL" id="DRND01000223">
    <property type="protein sequence ID" value="HFC46778.1"/>
    <property type="molecule type" value="Genomic_DNA"/>
</dbReference>
<dbReference type="GO" id="GO:0005737">
    <property type="term" value="C:cytoplasm"/>
    <property type="evidence" value="ECO:0007669"/>
    <property type="project" value="TreeGrafter"/>
</dbReference>